<sequence>MERNYILIKGNIWKDKTSALKKISKQKAKVLISMLKWFYGTRRTKFSELRFGRQDSIRSTTSKSIQHQLQPENENFTTVVVGPSKASRTNAPTTQLKGVVINKPFDRQSFQLTL</sequence>
<protein>
    <submittedName>
        <fullName evidence="1">Uncharacterized protein</fullName>
    </submittedName>
</protein>
<evidence type="ECO:0000313" key="2">
    <source>
        <dbReference type="Proteomes" id="UP001604277"/>
    </source>
</evidence>
<proteinExistence type="predicted"/>
<dbReference type="EMBL" id="JBFOLJ010000002">
    <property type="protein sequence ID" value="KAL2552884.1"/>
    <property type="molecule type" value="Genomic_DNA"/>
</dbReference>
<dbReference type="AlphaFoldDB" id="A0ABD1WT47"/>
<name>A0ABD1WT47_9LAMI</name>
<gene>
    <name evidence="1" type="ORF">Fot_06503</name>
</gene>
<accession>A0ABD1WT47</accession>
<reference evidence="2" key="1">
    <citation type="submission" date="2024-07" db="EMBL/GenBank/DDBJ databases">
        <title>Two chromosome-level genome assemblies of Korean endemic species Abeliophyllum distichum and Forsythia ovata (Oleaceae).</title>
        <authorList>
            <person name="Jang H."/>
        </authorList>
    </citation>
    <scope>NUCLEOTIDE SEQUENCE [LARGE SCALE GENOMIC DNA]</scope>
</reference>
<dbReference type="Proteomes" id="UP001604277">
    <property type="component" value="Unassembled WGS sequence"/>
</dbReference>
<keyword evidence="2" id="KW-1185">Reference proteome</keyword>
<organism evidence="1 2">
    <name type="scientific">Forsythia ovata</name>
    <dbReference type="NCBI Taxonomy" id="205694"/>
    <lineage>
        <taxon>Eukaryota</taxon>
        <taxon>Viridiplantae</taxon>
        <taxon>Streptophyta</taxon>
        <taxon>Embryophyta</taxon>
        <taxon>Tracheophyta</taxon>
        <taxon>Spermatophyta</taxon>
        <taxon>Magnoliopsida</taxon>
        <taxon>eudicotyledons</taxon>
        <taxon>Gunneridae</taxon>
        <taxon>Pentapetalae</taxon>
        <taxon>asterids</taxon>
        <taxon>lamiids</taxon>
        <taxon>Lamiales</taxon>
        <taxon>Oleaceae</taxon>
        <taxon>Forsythieae</taxon>
        <taxon>Forsythia</taxon>
    </lineage>
</organism>
<evidence type="ECO:0000313" key="1">
    <source>
        <dbReference type="EMBL" id="KAL2552884.1"/>
    </source>
</evidence>
<comment type="caution">
    <text evidence="1">The sequence shown here is derived from an EMBL/GenBank/DDBJ whole genome shotgun (WGS) entry which is preliminary data.</text>
</comment>